<keyword evidence="4 5" id="KW-0732">Signal</keyword>
<dbReference type="PANTHER" id="PTHR11857">
    <property type="entry name" value="ODORANT BINDING PROTEIN-RELATED"/>
    <property type="match status" value="1"/>
</dbReference>
<dbReference type="GO" id="GO:0005615">
    <property type="term" value="C:extracellular space"/>
    <property type="evidence" value="ECO:0007669"/>
    <property type="project" value="TreeGrafter"/>
</dbReference>
<evidence type="ECO:0000256" key="2">
    <source>
        <dbReference type="ARBA" id="ARBA00008098"/>
    </source>
</evidence>
<keyword evidence="3" id="KW-0964">Secreted</keyword>
<feature type="chain" id="PRO_5034619048" evidence="5">
    <location>
        <begin position="23"/>
        <end position="135"/>
    </location>
</feature>
<organism evidence="6">
    <name type="scientific">Eupeodes corollae</name>
    <dbReference type="NCBI Taxonomy" id="290404"/>
    <lineage>
        <taxon>Eukaryota</taxon>
        <taxon>Metazoa</taxon>
        <taxon>Ecdysozoa</taxon>
        <taxon>Arthropoda</taxon>
        <taxon>Hexapoda</taxon>
        <taxon>Insecta</taxon>
        <taxon>Pterygota</taxon>
        <taxon>Neoptera</taxon>
        <taxon>Endopterygota</taxon>
        <taxon>Diptera</taxon>
        <taxon>Brachycera</taxon>
        <taxon>Muscomorpha</taxon>
        <taxon>Syrphoidea</taxon>
        <taxon>Syrphidae</taxon>
        <taxon>Syrphinae</taxon>
        <taxon>Syrphini</taxon>
        <taxon>Eupeodes</taxon>
        <taxon>Eupeodes</taxon>
    </lineage>
</organism>
<proteinExistence type="evidence at transcript level"/>
<dbReference type="InterPro" id="IPR036728">
    <property type="entry name" value="PBP_GOBP_sf"/>
</dbReference>
<dbReference type="SUPFAM" id="SSF47565">
    <property type="entry name" value="Insect pheromone/odorant-binding proteins"/>
    <property type="match status" value="1"/>
</dbReference>
<evidence type="ECO:0000256" key="5">
    <source>
        <dbReference type="SAM" id="SignalP"/>
    </source>
</evidence>
<evidence type="ECO:0000313" key="6">
    <source>
        <dbReference type="EMBL" id="QYL00047.1"/>
    </source>
</evidence>
<name>A0A8F9RZK4_9MUSC</name>
<comment type="subcellular location">
    <subcellularLocation>
        <location evidence="1">Secreted</location>
    </subcellularLocation>
</comment>
<dbReference type="GO" id="GO:0007608">
    <property type="term" value="P:sensory perception of smell"/>
    <property type="evidence" value="ECO:0007669"/>
    <property type="project" value="TreeGrafter"/>
</dbReference>
<comment type="similarity">
    <text evidence="2">Belongs to the PBP/GOBP family.</text>
</comment>
<accession>A0A8F9RZK4</accession>
<evidence type="ECO:0000256" key="4">
    <source>
        <dbReference type="ARBA" id="ARBA00022729"/>
    </source>
</evidence>
<dbReference type="GO" id="GO:0005549">
    <property type="term" value="F:odorant binding"/>
    <property type="evidence" value="ECO:0007669"/>
    <property type="project" value="InterPro"/>
</dbReference>
<dbReference type="PANTHER" id="PTHR11857:SF43">
    <property type="entry name" value="GEO07291P1-RELATED"/>
    <property type="match status" value="1"/>
</dbReference>
<dbReference type="AlphaFoldDB" id="A0A8F9RZK4"/>
<dbReference type="Pfam" id="PF01395">
    <property type="entry name" value="PBP_GOBP"/>
    <property type="match status" value="1"/>
</dbReference>
<dbReference type="InterPro" id="IPR006170">
    <property type="entry name" value="PBP/GOBP"/>
</dbReference>
<evidence type="ECO:0000256" key="3">
    <source>
        <dbReference type="ARBA" id="ARBA00022525"/>
    </source>
</evidence>
<reference evidence="6" key="1">
    <citation type="submission" date="2020-06" db="EMBL/GenBank/DDBJ databases">
        <authorList>
            <person name="Jia H.R."/>
        </authorList>
    </citation>
    <scope>NUCLEOTIDE SEQUENCE</scope>
</reference>
<dbReference type="SMART" id="SM00708">
    <property type="entry name" value="PhBP"/>
    <property type="match status" value="1"/>
</dbReference>
<dbReference type="Gene3D" id="1.10.238.20">
    <property type="entry name" value="Pheromone/general odorant binding protein domain"/>
    <property type="match status" value="1"/>
</dbReference>
<sequence>MKFLIAIVFVATIVAVIAAAAGFEIPEDEMTRAMGIVGNCRDEITITDEEFEKLKDGENFAASENAKCLTSCIQEEAGITKDGVFQADAVLAKFAPLVGEEEIKKVIEACKNESGEGKCETSYKLHQCFKKLDAY</sequence>
<dbReference type="FunFam" id="1.10.238.20:FF:000001">
    <property type="entry name" value="General odorant-binding protein lush"/>
    <property type="match status" value="1"/>
</dbReference>
<protein>
    <submittedName>
        <fullName evidence="6">OBP24</fullName>
    </submittedName>
</protein>
<evidence type="ECO:0000256" key="1">
    <source>
        <dbReference type="ARBA" id="ARBA00004613"/>
    </source>
</evidence>
<dbReference type="CDD" id="cd23992">
    <property type="entry name" value="PBP_GOBP"/>
    <property type="match status" value="1"/>
</dbReference>
<feature type="signal peptide" evidence="5">
    <location>
        <begin position="1"/>
        <end position="22"/>
    </location>
</feature>
<dbReference type="EMBL" id="MT585334">
    <property type="protein sequence ID" value="QYL00047.1"/>
    <property type="molecule type" value="mRNA"/>
</dbReference>